<feature type="domain" description="AB hydrolase-1" evidence="1">
    <location>
        <begin position="6"/>
        <end position="131"/>
    </location>
</feature>
<keyword evidence="3" id="KW-1185">Reference proteome</keyword>
<dbReference type="RefSeq" id="WP_235122571.1">
    <property type="nucleotide sequence ID" value="NZ_CP090978.1"/>
</dbReference>
<protein>
    <submittedName>
        <fullName evidence="2">Alpha/beta fold hydrolase</fullName>
    </submittedName>
</protein>
<evidence type="ECO:0000313" key="3">
    <source>
        <dbReference type="Proteomes" id="UP001649230"/>
    </source>
</evidence>
<dbReference type="PIRSF" id="PIRSF017388">
    <property type="entry name" value="Esterase_lipase"/>
    <property type="match status" value="1"/>
</dbReference>
<dbReference type="PANTHER" id="PTHR43433:SF5">
    <property type="entry name" value="AB HYDROLASE-1 DOMAIN-CONTAINING PROTEIN"/>
    <property type="match status" value="1"/>
</dbReference>
<organism evidence="2 3">
    <name type="scientific">Paenibacillus hexagrammi</name>
    <dbReference type="NCBI Taxonomy" id="2908839"/>
    <lineage>
        <taxon>Bacteria</taxon>
        <taxon>Bacillati</taxon>
        <taxon>Bacillota</taxon>
        <taxon>Bacilli</taxon>
        <taxon>Bacillales</taxon>
        <taxon>Paenibacillaceae</taxon>
        <taxon>Paenibacillus</taxon>
    </lineage>
</organism>
<accession>A0ABY3SRH1</accession>
<evidence type="ECO:0000259" key="1">
    <source>
        <dbReference type="Pfam" id="PF00561"/>
    </source>
</evidence>
<dbReference type="InterPro" id="IPR050471">
    <property type="entry name" value="AB_hydrolase"/>
</dbReference>
<dbReference type="InterPro" id="IPR000073">
    <property type="entry name" value="AB_hydrolase_1"/>
</dbReference>
<sequence>MPRPCLLFHGFTGGPFEVEPLADYLAARGQHCEVPNLPWNGTDLAGLKASKWQDWVESAEMHAQRMTKQHGSFDLVGFSMGGLLAAYLAVRYPVRRLVLLNTAVIYVSPSRLLEVIREGWRQQDQDYLKKARTTPLRATWQFTCLVRQLKPELAKVAVPTFIGQGERDQVIHPLSAKYIYSKVSGERELYWYPKSKHLICHSEDAPDLFRQIEVFLEKE</sequence>
<proteinExistence type="predicted"/>
<dbReference type="GO" id="GO:0016787">
    <property type="term" value="F:hydrolase activity"/>
    <property type="evidence" value="ECO:0007669"/>
    <property type="project" value="UniProtKB-KW"/>
</dbReference>
<dbReference type="EMBL" id="CP090978">
    <property type="protein sequence ID" value="UJF36015.1"/>
    <property type="molecule type" value="Genomic_DNA"/>
</dbReference>
<dbReference type="InterPro" id="IPR012354">
    <property type="entry name" value="Esterase_lipase"/>
</dbReference>
<gene>
    <name evidence="2" type="ORF">L0M14_13610</name>
</gene>
<dbReference type="InterPro" id="IPR029058">
    <property type="entry name" value="AB_hydrolase_fold"/>
</dbReference>
<dbReference type="Proteomes" id="UP001649230">
    <property type="component" value="Chromosome"/>
</dbReference>
<dbReference type="Gene3D" id="3.40.50.1820">
    <property type="entry name" value="alpha/beta hydrolase"/>
    <property type="match status" value="1"/>
</dbReference>
<evidence type="ECO:0000313" key="2">
    <source>
        <dbReference type="EMBL" id="UJF36015.1"/>
    </source>
</evidence>
<dbReference type="Pfam" id="PF00561">
    <property type="entry name" value="Abhydrolase_1"/>
    <property type="match status" value="1"/>
</dbReference>
<dbReference type="SUPFAM" id="SSF53474">
    <property type="entry name" value="alpha/beta-Hydrolases"/>
    <property type="match status" value="1"/>
</dbReference>
<keyword evidence="2" id="KW-0378">Hydrolase</keyword>
<name>A0ABY3SRH1_9BACL</name>
<dbReference type="PANTHER" id="PTHR43433">
    <property type="entry name" value="HYDROLASE, ALPHA/BETA FOLD FAMILY PROTEIN"/>
    <property type="match status" value="1"/>
</dbReference>
<reference evidence="2 3" key="1">
    <citation type="journal article" date="2024" name="Int. J. Syst. Evol. Microbiol.">
        <title>Paenibacillus hexagrammi sp. nov., a novel bacterium isolated from the gut content of Hexagrammos agrammus.</title>
        <authorList>
            <person name="Jung H.K."/>
            <person name="Kim D.G."/>
            <person name="Zin H."/>
            <person name="Park J."/>
            <person name="Jung H."/>
            <person name="Kim Y.O."/>
            <person name="Kong H.J."/>
            <person name="Kim J.W."/>
            <person name="Kim Y.S."/>
        </authorList>
    </citation>
    <scope>NUCLEOTIDE SEQUENCE [LARGE SCALE GENOMIC DNA]</scope>
    <source>
        <strain evidence="2 3">YPD9-1</strain>
    </source>
</reference>